<dbReference type="AlphaFoldDB" id="A0A834U7D8"/>
<protein>
    <submittedName>
        <fullName evidence="1">Uncharacterized protein</fullName>
    </submittedName>
</protein>
<gene>
    <name evidence="1" type="ORF">H0235_010109</name>
</gene>
<reference evidence="1" key="1">
    <citation type="journal article" date="2020" name="G3 (Bethesda)">
        <title>High-Quality Assemblies for Three Invasive Social Wasps from the &lt;i&gt;Vespula&lt;/i&gt; Genus.</title>
        <authorList>
            <person name="Harrop T.W.R."/>
            <person name="Guhlin J."/>
            <person name="McLaughlin G.M."/>
            <person name="Permina E."/>
            <person name="Stockwell P."/>
            <person name="Gilligan J."/>
            <person name="Le Lec M.F."/>
            <person name="Gruber M.A.M."/>
            <person name="Quinn O."/>
            <person name="Lovegrove M."/>
            <person name="Duncan E.J."/>
            <person name="Remnant E.J."/>
            <person name="Van Eeckhoven J."/>
            <person name="Graham B."/>
            <person name="Knapp R.A."/>
            <person name="Langford K.W."/>
            <person name="Kronenberg Z."/>
            <person name="Press M.O."/>
            <person name="Eacker S.M."/>
            <person name="Wilson-Rankin E.E."/>
            <person name="Purcell J."/>
            <person name="Lester P.J."/>
            <person name="Dearden P.K."/>
        </authorList>
    </citation>
    <scope>NUCLEOTIDE SEQUENCE</scope>
    <source>
        <strain evidence="1">Volc-1</strain>
    </source>
</reference>
<name>A0A834U7D8_VESPE</name>
<dbReference type="EMBL" id="JACSDY010000009">
    <property type="protein sequence ID" value="KAF7419812.1"/>
    <property type="molecule type" value="Genomic_DNA"/>
</dbReference>
<sequence length="176" mass="20042">MFVAAIIPVEVQPEKGSNFLAWFFCDSFGESVVMEDEEEEVVVVVLLSSSSSERKRRVEERIASPCRLDFVAAYSKIRIFNIYFQFLLDTIGNGFHGIFVESWLVIEGHSRRGVLGWHKNVFARMASLREREGHDLDLDFCESSLQDSVGLFVTTQSQASPSLFLFAFLDASITRW</sequence>
<accession>A0A834U7D8</accession>
<keyword evidence="2" id="KW-1185">Reference proteome</keyword>
<comment type="caution">
    <text evidence="1">The sequence shown here is derived from an EMBL/GenBank/DDBJ whole genome shotgun (WGS) entry which is preliminary data.</text>
</comment>
<organism evidence="1 2">
    <name type="scientific">Vespula pensylvanica</name>
    <name type="common">Western yellow jacket</name>
    <name type="synonym">Wasp</name>
    <dbReference type="NCBI Taxonomy" id="30213"/>
    <lineage>
        <taxon>Eukaryota</taxon>
        <taxon>Metazoa</taxon>
        <taxon>Ecdysozoa</taxon>
        <taxon>Arthropoda</taxon>
        <taxon>Hexapoda</taxon>
        <taxon>Insecta</taxon>
        <taxon>Pterygota</taxon>
        <taxon>Neoptera</taxon>
        <taxon>Endopterygota</taxon>
        <taxon>Hymenoptera</taxon>
        <taxon>Apocrita</taxon>
        <taxon>Aculeata</taxon>
        <taxon>Vespoidea</taxon>
        <taxon>Vespidae</taxon>
        <taxon>Vespinae</taxon>
        <taxon>Vespula</taxon>
    </lineage>
</organism>
<proteinExistence type="predicted"/>
<evidence type="ECO:0000313" key="2">
    <source>
        <dbReference type="Proteomes" id="UP000600918"/>
    </source>
</evidence>
<evidence type="ECO:0000313" key="1">
    <source>
        <dbReference type="EMBL" id="KAF7419812.1"/>
    </source>
</evidence>
<dbReference type="Proteomes" id="UP000600918">
    <property type="component" value="Unassembled WGS sequence"/>
</dbReference>